<protein>
    <submittedName>
        <fullName evidence="3">Class I SAM-dependent methyltransferase</fullName>
        <ecNumber evidence="3">2.1.-.-</ecNumber>
    </submittedName>
</protein>
<evidence type="ECO:0000313" key="3">
    <source>
        <dbReference type="EMBL" id="MDI5972597.1"/>
    </source>
</evidence>
<keyword evidence="3" id="KW-0808">Transferase</keyword>
<gene>
    <name evidence="2" type="ORF">POF43_023095</name>
    <name evidence="3" type="ORF">POF50_025195</name>
</gene>
<feature type="domain" description="Methyltransferase" evidence="1">
    <location>
        <begin position="44"/>
        <end position="133"/>
    </location>
</feature>
<dbReference type="GO" id="GO:0008168">
    <property type="term" value="F:methyltransferase activity"/>
    <property type="evidence" value="ECO:0007669"/>
    <property type="project" value="UniProtKB-KW"/>
</dbReference>
<organism evidence="3">
    <name type="scientific">Streptantibioticus silvisoli</name>
    <dbReference type="NCBI Taxonomy" id="2705255"/>
    <lineage>
        <taxon>Bacteria</taxon>
        <taxon>Bacillati</taxon>
        <taxon>Actinomycetota</taxon>
        <taxon>Actinomycetes</taxon>
        <taxon>Kitasatosporales</taxon>
        <taxon>Streptomycetaceae</taxon>
        <taxon>Streptantibioticus</taxon>
    </lineage>
</organism>
<dbReference type="EMBL" id="JABXJJ020000034">
    <property type="protein sequence ID" value="MDI5972597.1"/>
    <property type="molecule type" value="Genomic_DNA"/>
</dbReference>
<dbReference type="RefSeq" id="WP_271316059.1">
    <property type="nucleotide sequence ID" value="NZ_JAAGKO020000038.1"/>
</dbReference>
<accession>A0AA90KAX1</accession>
<name>A0AA90KAX1_9ACTN</name>
<dbReference type="PANTHER" id="PTHR42912">
    <property type="entry name" value="METHYLTRANSFERASE"/>
    <property type="match status" value="1"/>
</dbReference>
<dbReference type="Pfam" id="PF13649">
    <property type="entry name" value="Methyltransf_25"/>
    <property type="match status" value="1"/>
</dbReference>
<dbReference type="Gene3D" id="3.40.50.150">
    <property type="entry name" value="Vaccinia Virus protein VP39"/>
    <property type="match status" value="1"/>
</dbReference>
<keyword evidence="3" id="KW-0489">Methyltransferase</keyword>
<evidence type="ECO:0000313" key="2">
    <source>
        <dbReference type="EMBL" id="MDI5965576.1"/>
    </source>
</evidence>
<dbReference type="InterPro" id="IPR029063">
    <property type="entry name" value="SAM-dependent_MTases_sf"/>
</dbReference>
<proteinExistence type="predicted"/>
<dbReference type="InterPro" id="IPR050508">
    <property type="entry name" value="Methyltransf_Superfamily"/>
</dbReference>
<reference evidence="3 4" key="1">
    <citation type="submission" date="2023-05" db="EMBL/GenBank/DDBJ databases">
        <title>Streptantibioticus silvisoli sp. nov., acidotolerant actinomycetes 1 from pine litter.</title>
        <authorList>
            <person name="Swiecimska M."/>
            <person name="Golinska P."/>
            <person name="Sangal V."/>
            <person name="Wachnowicz B."/>
            <person name="Goodfellow M."/>
        </authorList>
    </citation>
    <scope>NUCLEOTIDE SEQUENCE</scope>
    <source>
        <strain evidence="3">SL13</strain>
        <strain evidence="2 4">SL54</strain>
    </source>
</reference>
<dbReference type="AlphaFoldDB" id="A0AA90KAX1"/>
<dbReference type="CDD" id="cd02440">
    <property type="entry name" value="AdoMet_MTases"/>
    <property type="match status" value="1"/>
</dbReference>
<keyword evidence="4" id="KW-1185">Reference proteome</keyword>
<dbReference type="Proteomes" id="UP001156398">
    <property type="component" value="Unassembled WGS sequence"/>
</dbReference>
<evidence type="ECO:0000313" key="4">
    <source>
        <dbReference type="Proteomes" id="UP001156398"/>
    </source>
</evidence>
<dbReference type="InterPro" id="IPR041698">
    <property type="entry name" value="Methyltransf_25"/>
</dbReference>
<dbReference type="EC" id="2.1.-.-" evidence="3"/>
<dbReference type="GO" id="GO:0032259">
    <property type="term" value="P:methylation"/>
    <property type="evidence" value="ECO:0007669"/>
    <property type="project" value="UniProtKB-KW"/>
</dbReference>
<comment type="caution">
    <text evidence="3">The sequence shown here is derived from an EMBL/GenBank/DDBJ whole genome shotgun (WGS) entry which is preliminary data.</text>
</comment>
<dbReference type="SUPFAM" id="SSF53335">
    <property type="entry name" value="S-adenosyl-L-methionine-dependent methyltransferases"/>
    <property type="match status" value="1"/>
</dbReference>
<dbReference type="PANTHER" id="PTHR42912:SF94">
    <property type="entry name" value="METHYLTRANSFERASE TYPE 11 DOMAIN-CONTAINING PROTEIN"/>
    <property type="match status" value="1"/>
</dbReference>
<evidence type="ECO:0000259" key="1">
    <source>
        <dbReference type="Pfam" id="PF13649"/>
    </source>
</evidence>
<sequence length="196" mass="20930">MDPATLGAYDRDAAAFADDWHGQPAPADLQAAVRRFFRPGPTADIGCGAGRDTAWLHANGYDPTGYDASAGLLAEARRRHPGVRFAPAALPALDGLPTAAFANVLCETVIMHLPQPDLAPALLRVMSLLVPGGTLYLTWRVTEGADRRDEHGRLYAAVDERAVRQALTPGVPLLDEEVVSASSGRTVRRVVVRKDG</sequence>
<dbReference type="EMBL" id="JAAGKO020000038">
    <property type="protein sequence ID" value="MDI5965576.1"/>
    <property type="molecule type" value="Genomic_DNA"/>
</dbReference>